<feature type="chain" id="PRO_5046652019" description="SnoaL-like domain-containing protein" evidence="1">
    <location>
        <begin position="19"/>
        <end position="170"/>
    </location>
</feature>
<dbReference type="SUPFAM" id="SSF54427">
    <property type="entry name" value="NTF2-like"/>
    <property type="match status" value="1"/>
</dbReference>
<dbReference type="EMBL" id="BSDE01000002">
    <property type="protein sequence ID" value="GLH72958.1"/>
    <property type="molecule type" value="Genomic_DNA"/>
</dbReference>
<dbReference type="RefSeq" id="WP_285573291.1">
    <property type="nucleotide sequence ID" value="NZ_BSDE01000002.1"/>
</dbReference>
<proteinExistence type="predicted"/>
<protein>
    <recommendedName>
        <fullName evidence="2">SnoaL-like domain-containing protein</fullName>
    </recommendedName>
</protein>
<organism evidence="3 4">
    <name type="scientific">Geothrix limicola</name>
    <dbReference type="NCBI Taxonomy" id="2927978"/>
    <lineage>
        <taxon>Bacteria</taxon>
        <taxon>Pseudomonadati</taxon>
        <taxon>Acidobacteriota</taxon>
        <taxon>Holophagae</taxon>
        <taxon>Holophagales</taxon>
        <taxon>Holophagaceae</taxon>
        <taxon>Geothrix</taxon>
    </lineage>
</organism>
<evidence type="ECO:0000313" key="4">
    <source>
        <dbReference type="Proteomes" id="UP001165069"/>
    </source>
</evidence>
<dbReference type="Gene3D" id="3.10.450.50">
    <property type="match status" value="1"/>
</dbReference>
<evidence type="ECO:0000313" key="3">
    <source>
        <dbReference type="EMBL" id="GLH72958.1"/>
    </source>
</evidence>
<feature type="signal peptide" evidence="1">
    <location>
        <begin position="1"/>
        <end position="18"/>
    </location>
</feature>
<feature type="domain" description="SnoaL-like" evidence="2">
    <location>
        <begin position="41"/>
        <end position="165"/>
    </location>
</feature>
<gene>
    <name evidence="3" type="ORF">GETHLI_14600</name>
</gene>
<evidence type="ECO:0000256" key="1">
    <source>
        <dbReference type="SAM" id="SignalP"/>
    </source>
</evidence>
<name>A0ABQ5QF19_9BACT</name>
<comment type="caution">
    <text evidence="3">The sequence shown here is derived from an EMBL/GenBank/DDBJ whole genome shotgun (WGS) entry which is preliminary data.</text>
</comment>
<dbReference type="InterPro" id="IPR037401">
    <property type="entry name" value="SnoaL-like"/>
</dbReference>
<accession>A0ABQ5QF19</accession>
<evidence type="ECO:0000259" key="2">
    <source>
        <dbReference type="Pfam" id="PF13474"/>
    </source>
</evidence>
<dbReference type="Pfam" id="PF13474">
    <property type="entry name" value="SnoaL_3"/>
    <property type="match status" value="1"/>
</dbReference>
<reference evidence="3 4" key="1">
    <citation type="journal article" date="2023" name="Antonie Van Leeuwenhoek">
        <title>Mesoterricola silvestris gen. nov., sp. nov., Mesoterricola sediminis sp. nov., Geothrix oryzae sp. nov., Geothrix edaphica sp. nov., Geothrix rubra sp. nov., and Geothrix limicola sp. nov., six novel members of Acidobacteriota isolated from soils.</title>
        <authorList>
            <person name="Itoh H."/>
            <person name="Sugisawa Y."/>
            <person name="Mise K."/>
            <person name="Xu Z."/>
            <person name="Kuniyasu M."/>
            <person name="Ushijima N."/>
            <person name="Kawano K."/>
            <person name="Kobayashi E."/>
            <person name="Shiratori Y."/>
            <person name="Masuda Y."/>
            <person name="Senoo K."/>
        </authorList>
    </citation>
    <scope>NUCLEOTIDE SEQUENCE [LARGE SCALE GENOMIC DNA]</scope>
    <source>
        <strain evidence="3 4">Red804</strain>
    </source>
</reference>
<dbReference type="Proteomes" id="UP001165069">
    <property type="component" value="Unassembled WGS sequence"/>
</dbReference>
<keyword evidence="1" id="KW-0732">Signal</keyword>
<dbReference type="InterPro" id="IPR032710">
    <property type="entry name" value="NTF2-like_dom_sf"/>
</dbReference>
<sequence>MTLRMLLPLVLASGPALPAQDRAPAPPPLTEFQKSTLHKEVAQVVLAWIQAQERADARAVLAYYAALPEFPLMYADSEGRLMDFEAFQKRLHDSYEGAAPCTITPRKEMLAVLDAETVLWSFQGAWRGTLRLEPPLQMEACAMSLLIKRVAGEWKIVYQHESHPTSPKVP</sequence>
<keyword evidence="4" id="KW-1185">Reference proteome</keyword>